<dbReference type="InterPro" id="IPR036770">
    <property type="entry name" value="Ankyrin_rpt-contain_sf"/>
</dbReference>
<protein>
    <submittedName>
        <fullName evidence="2">Uncharacterized protein</fullName>
    </submittedName>
</protein>
<dbReference type="Proteomes" id="UP000277300">
    <property type="component" value="Unassembled WGS sequence"/>
</dbReference>
<dbReference type="InterPro" id="IPR002110">
    <property type="entry name" value="Ankyrin_rpt"/>
</dbReference>
<evidence type="ECO:0000313" key="4">
    <source>
        <dbReference type="Proteomes" id="UP000284657"/>
    </source>
</evidence>
<evidence type="ECO:0000313" key="3">
    <source>
        <dbReference type="Proteomes" id="UP000277300"/>
    </source>
</evidence>
<dbReference type="Proteomes" id="UP000284657">
    <property type="component" value="Unassembled WGS sequence"/>
</dbReference>
<dbReference type="SUPFAM" id="SSF48403">
    <property type="entry name" value="Ankyrin repeat"/>
    <property type="match status" value="1"/>
</dbReference>
<accession>A0A3F2S3B8</accession>
<dbReference type="Pfam" id="PF13637">
    <property type="entry name" value="Ank_4"/>
    <property type="match status" value="1"/>
</dbReference>
<dbReference type="OrthoDB" id="539213at2759"/>
<dbReference type="AlphaFoldDB" id="A0A3F2S3B8"/>
<proteinExistence type="predicted"/>
<dbReference type="Gene3D" id="1.25.40.20">
    <property type="entry name" value="Ankyrin repeat-containing domain"/>
    <property type="match status" value="1"/>
</dbReference>
<evidence type="ECO:0000313" key="2">
    <source>
        <dbReference type="EMBL" id="RLN69447.1"/>
    </source>
</evidence>
<gene>
    <name evidence="1" type="ORF">BBJ29_006080</name>
    <name evidence="2" type="ORF">BBP00_00000293</name>
</gene>
<dbReference type="EMBL" id="MBDO02000004">
    <property type="protein sequence ID" value="RLN69447.1"/>
    <property type="molecule type" value="Genomic_DNA"/>
</dbReference>
<evidence type="ECO:0000313" key="1">
    <source>
        <dbReference type="EMBL" id="RLN51144.1"/>
    </source>
</evidence>
<comment type="caution">
    <text evidence="2">The sequence shown here is derived from an EMBL/GenBank/DDBJ whole genome shotgun (WGS) entry which is preliminary data.</text>
</comment>
<reference evidence="3 4" key="1">
    <citation type="submission" date="2018-07" db="EMBL/GenBank/DDBJ databases">
        <title>Genome sequencing of oomycete isolates from Chile give support for New Zealand origin for Phytophthora kernoviae and make available the first Nothophytophthora sp. genome.</title>
        <authorList>
            <person name="Studholme D.J."/>
            <person name="Sanfuentes E."/>
            <person name="Panda P."/>
            <person name="Hill R."/>
            <person name="Sambles C."/>
            <person name="Grant M."/>
            <person name="Williams N.M."/>
            <person name="Mcdougal R.L."/>
        </authorList>
    </citation>
    <scope>NUCLEOTIDE SEQUENCE [LARGE SCALE GENOMIC DNA]</scope>
    <source>
        <strain evidence="2">Chile6</strain>
        <strain evidence="1">Chile7</strain>
    </source>
</reference>
<dbReference type="EMBL" id="MBAD02001900">
    <property type="protein sequence ID" value="RLN51144.1"/>
    <property type="molecule type" value="Genomic_DNA"/>
</dbReference>
<organism evidence="2 3">
    <name type="scientific">Phytophthora kernoviae</name>
    <dbReference type="NCBI Taxonomy" id="325452"/>
    <lineage>
        <taxon>Eukaryota</taxon>
        <taxon>Sar</taxon>
        <taxon>Stramenopiles</taxon>
        <taxon>Oomycota</taxon>
        <taxon>Peronosporomycetes</taxon>
        <taxon>Peronosporales</taxon>
        <taxon>Peronosporaceae</taxon>
        <taxon>Phytophthora</taxon>
    </lineage>
</organism>
<sequence length="100" mass="11143">MLYASLGHFEFMQKLLKHGADIQMTNSKGQNVLHRACEKDQVEICGFLQQLMMTKNTVTGNAAATETIAALPSGFSLHTPDSTGRRKVIHKVERHSTLQF</sequence>
<name>A0A3F2S3B8_9STRA</name>